<evidence type="ECO:0000313" key="1">
    <source>
        <dbReference type="EMBL" id="QTX33036.1"/>
    </source>
</evidence>
<keyword evidence="2" id="KW-1185">Reference proteome</keyword>
<dbReference type="EMBL" id="CP072943">
    <property type="protein sequence ID" value="QTX33036.1"/>
    <property type="molecule type" value="Genomic_DNA"/>
</dbReference>
<reference evidence="2" key="1">
    <citation type="submission" date="2021-04" db="EMBL/GenBank/DDBJ databases">
        <title>A novel Synergistetes isolate from a pyrite-forming mixed culture.</title>
        <authorList>
            <person name="Bunk B."/>
            <person name="Sproer C."/>
            <person name="Spring S."/>
            <person name="Pester M."/>
        </authorList>
    </citation>
    <scope>NUCLEOTIDE SEQUENCE [LARGE SCALE GENOMIC DNA]</scope>
    <source>
        <strain evidence="2">J.5.4.2-T.3.5.2</strain>
    </source>
</reference>
<dbReference type="KEGG" id="aram:KAR29_03770"/>
<name>A0A9Q7AS96_9BACT</name>
<organism evidence="1 2">
    <name type="scientific">Aminithiophilus ramosus</name>
    <dbReference type="NCBI Taxonomy" id="3029084"/>
    <lineage>
        <taxon>Bacteria</taxon>
        <taxon>Thermotogati</taxon>
        <taxon>Synergistota</taxon>
        <taxon>Synergistia</taxon>
        <taxon>Synergistales</taxon>
        <taxon>Aminithiophilaceae</taxon>
        <taxon>Aminithiophilus</taxon>
    </lineage>
</organism>
<protein>
    <submittedName>
        <fullName evidence="1">Uncharacterized protein</fullName>
    </submittedName>
</protein>
<dbReference type="Proteomes" id="UP000671879">
    <property type="component" value="Chromosome"/>
</dbReference>
<proteinExistence type="predicted"/>
<dbReference type="AlphaFoldDB" id="A0A9Q7AS96"/>
<accession>A0A9Q7AS96</accession>
<gene>
    <name evidence="1" type="ORF">KAR29_03770</name>
</gene>
<sequence>MKARAVEFVRGTIERATPEELVNFFRKFDFRVTAKPDSLCFEANPALFLSETLSEFADSKLWRARGDSNA</sequence>
<evidence type="ECO:0000313" key="2">
    <source>
        <dbReference type="Proteomes" id="UP000671879"/>
    </source>
</evidence>
<dbReference type="RefSeq" id="WP_274374306.1">
    <property type="nucleotide sequence ID" value="NZ_CP072943.1"/>
</dbReference>